<protein>
    <submittedName>
        <fullName evidence="2">Uncharacterized protein</fullName>
    </submittedName>
</protein>
<keyword evidence="3" id="KW-1185">Reference proteome</keyword>
<evidence type="ECO:0000313" key="3">
    <source>
        <dbReference type="Proteomes" id="UP000237246"/>
    </source>
</evidence>
<dbReference type="GO" id="GO:0030686">
    <property type="term" value="C:90S preribosome"/>
    <property type="evidence" value="ECO:0007669"/>
    <property type="project" value="TreeGrafter"/>
</dbReference>
<feature type="non-terminal residue" evidence="2">
    <location>
        <position position="1"/>
    </location>
</feature>
<dbReference type="OrthoDB" id="9119907at2759"/>
<dbReference type="GO" id="GO:0000447">
    <property type="term" value="P:endonucleolytic cleavage in ITS1 to separate SSU-rRNA from 5.8S rRNA and LSU-rRNA from tricistronic rRNA transcript (SSU-rRNA, 5.8S rRNA, LSU-rRNA)"/>
    <property type="evidence" value="ECO:0007669"/>
    <property type="project" value="TreeGrafter"/>
</dbReference>
<dbReference type="PANTHER" id="PTHR13102:SF0">
    <property type="entry name" value="NUCLEOLAR PROTEIN 9"/>
    <property type="match status" value="1"/>
</dbReference>
<sequence length="255" mass="28306">LYSSIALLSPPCASLCLQGALQALHHSQSPACARLCDALIGLLAPPDHAPGESPLVAALEDPERGRIMEAVLSVAPPPRLWELFREQLKGRLVGVACHRLANHGLQRLLDHAPSDLVGGASFRGAGLKRADAAHWWPLWGPIGSHWWPFWDPFGVPLVVPFGSHWWPFRCPFWVPFRSYWDRLGSLFGFHWGTFLCPIWVPLVVSFGSHWGSFWDPIWVPLVAPLRSRLEPIGGPIWVLLVTFLGSHLEPIGGFI</sequence>
<dbReference type="PANTHER" id="PTHR13102">
    <property type="entry name" value="NUCLEOLAR PROTEIN 9"/>
    <property type="match status" value="1"/>
</dbReference>
<evidence type="ECO:0000313" key="2">
    <source>
        <dbReference type="EMBL" id="POI18642.1"/>
    </source>
</evidence>
<dbReference type="GO" id="GO:0003723">
    <property type="term" value="F:RNA binding"/>
    <property type="evidence" value="ECO:0007669"/>
    <property type="project" value="InterPro"/>
</dbReference>
<dbReference type="GO" id="GO:0000472">
    <property type="term" value="P:endonucleolytic cleavage to generate mature 5'-end of SSU-rRNA from (SSU-rRNA, 5.8S rRNA, LSU-rRNA)"/>
    <property type="evidence" value="ECO:0007669"/>
    <property type="project" value="TreeGrafter"/>
</dbReference>
<reference evidence="2 3" key="1">
    <citation type="submission" date="2018-01" db="EMBL/GenBank/DDBJ databases">
        <title>Comparison of the Chinese Bamboo Partridge and Red Junglefowl genome sequences highlights the importance of demography in genome evolution.</title>
        <authorList>
            <person name="Tiley G.P."/>
            <person name="Kimball R.T."/>
            <person name="Braun E.L."/>
            <person name="Burleigh J.G."/>
        </authorList>
    </citation>
    <scope>NUCLEOTIDE SEQUENCE [LARGE SCALE GENOMIC DNA]</scope>
    <source>
        <strain evidence="2">RTK389</strain>
        <tissue evidence="2">Blood</tissue>
    </source>
</reference>
<dbReference type="GO" id="GO:0000480">
    <property type="term" value="P:endonucleolytic cleavage in 5'-ETS of tricistronic rRNA transcript (SSU-rRNA, 5.8S rRNA, LSU-rRNA)"/>
    <property type="evidence" value="ECO:0007669"/>
    <property type="project" value="TreeGrafter"/>
</dbReference>
<proteinExistence type="predicted"/>
<dbReference type="Pfam" id="PF22493">
    <property type="entry name" value="PUF_NOP9"/>
    <property type="match status" value="1"/>
</dbReference>
<dbReference type="InterPro" id="IPR040000">
    <property type="entry name" value="NOP9"/>
</dbReference>
<gene>
    <name evidence="2" type="ORF">CIB84_017615</name>
</gene>
<dbReference type="GO" id="GO:0000056">
    <property type="term" value="P:ribosomal small subunit export from nucleus"/>
    <property type="evidence" value="ECO:0007669"/>
    <property type="project" value="TreeGrafter"/>
</dbReference>
<keyword evidence="1" id="KW-0677">Repeat</keyword>
<name>A0A2P4S3E5_BAMTH</name>
<comment type="caution">
    <text evidence="2">The sequence shown here is derived from an EMBL/GenBank/DDBJ whole genome shotgun (WGS) entry which is preliminary data.</text>
</comment>
<accession>A0A2P4S3E5</accession>
<dbReference type="InterPro" id="IPR001313">
    <property type="entry name" value="Pumilio_RNA-bd_rpt"/>
</dbReference>
<organism evidence="2 3">
    <name type="scientific">Bambusicola thoracicus</name>
    <name type="common">Chinese bamboo-partridge</name>
    <name type="synonym">Perdix thoracica</name>
    <dbReference type="NCBI Taxonomy" id="9083"/>
    <lineage>
        <taxon>Eukaryota</taxon>
        <taxon>Metazoa</taxon>
        <taxon>Chordata</taxon>
        <taxon>Craniata</taxon>
        <taxon>Vertebrata</taxon>
        <taxon>Euteleostomi</taxon>
        <taxon>Archelosauria</taxon>
        <taxon>Archosauria</taxon>
        <taxon>Dinosauria</taxon>
        <taxon>Saurischia</taxon>
        <taxon>Theropoda</taxon>
        <taxon>Coelurosauria</taxon>
        <taxon>Aves</taxon>
        <taxon>Neognathae</taxon>
        <taxon>Galloanserae</taxon>
        <taxon>Galliformes</taxon>
        <taxon>Phasianidae</taxon>
        <taxon>Perdicinae</taxon>
        <taxon>Bambusicola</taxon>
    </lineage>
</organism>
<evidence type="ECO:0000256" key="1">
    <source>
        <dbReference type="ARBA" id="ARBA00022737"/>
    </source>
</evidence>
<dbReference type="AlphaFoldDB" id="A0A2P4S3E5"/>
<dbReference type="GO" id="GO:0030688">
    <property type="term" value="C:preribosome, small subunit precursor"/>
    <property type="evidence" value="ECO:0007669"/>
    <property type="project" value="TreeGrafter"/>
</dbReference>
<dbReference type="Proteomes" id="UP000237246">
    <property type="component" value="Unassembled WGS sequence"/>
</dbReference>
<dbReference type="EMBL" id="PPHD01119860">
    <property type="protein sequence ID" value="POI18642.1"/>
    <property type="molecule type" value="Genomic_DNA"/>
</dbReference>
<dbReference type="GO" id="GO:0005730">
    <property type="term" value="C:nucleolus"/>
    <property type="evidence" value="ECO:0007669"/>
    <property type="project" value="TreeGrafter"/>
</dbReference>